<dbReference type="SUPFAM" id="SSF49879">
    <property type="entry name" value="SMAD/FHA domain"/>
    <property type="match status" value="1"/>
</dbReference>
<keyword evidence="5" id="KW-0234">DNA repair</keyword>
<dbReference type="CDD" id="cd17741">
    <property type="entry name" value="BRCT_nibrin"/>
    <property type="match status" value="1"/>
</dbReference>
<proteinExistence type="inferred from homology"/>
<dbReference type="VEuPathDB" id="AmoebaDB:NF0115660"/>
<evidence type="ECO:0000256" key="4">
    <source>
        <dbReference type="ARBA" id="ARBA00022763"/>
    </source>
</evidence>
<sequence>MWLLSCAASSDASSSQNRVYLIPNKNYTVGRKRDECEIFVDNDKSISRKHAVFSMEDVNVKQVLIQTQSDPIIRPILSLTDYSKYGTFVLKNGNYEKIGENNKIEIVDDTTIRFGVYESVYTASYQLVVFCVSRIDQKDRKKLANQCKTIDAKYATIWSPHCTHLIVNESDFAITEKLALALLLCIPIVTMSFVDELEKTLTTGNSSNIKLPDPDSFAPSSEKSGWKDIGLQFPPDLKQDPKRKNILNGKHFLVFNDAMFQKSSLVVETGGGKISNVSNEAIDDTFVKTYCNCHILVDDPSSLTTDQLSKLQYYGFQFFTNTNILATILSKDISHLEITKTPSIPKPVQIKTEPESLKRKEISLPTVVDEDATDDELAQPTTIETPPKKVKPSSDDTNTKKRKGIEIPLSLEALESEAKSSVVDEENPKKVSPKAEAKQEKKVSVKQERSHDEVDDDAPKIIVEYINLIKVKDEKPASQNSYTGFNAKRFKKAKVLKTSTSIIPSNFSSPPPLAQESMNFNDEVTSPKSAKAQDFTASTPKQKKEEMINTTPPSSSKKETLTSVMNAIGIDEESDDSDDEAITLLKASKKKR</sequence>
<dbReference type="InterPro" id="IPR036420">
    <property type="entry name" value="BRCT_dom_sf"/>
</dbReference>
<evidence type="ECO:0000256" key="8">
    <source>
        <dbReference type="ARBA" id="ARBA00044757"/>
    </source>
</evidence>
<dbReference type="Gene3D" id="2.60.200.20">
    <property type="match status" value="1"/>
</dbReference>
<feature type="compositionally biased region" description="Basic and acidic residues" evidence="9">
    <location>
        <begin position="426"/>
        <end position="452"/>
    </location>
</feature>
<keyword evidence="4" id="KW-0227">DNA damage</keyword>
<feature type="compositionally biased region" description="Polar residues" evidence="9">
    <location>
        <begin position="548"/>
        <end position="560"/>
    </location>
</feature>
<feature type="compositionally biased region" description="Polar residues" evidence="9">
    <location>
        <begin position="516"/>
        <end position="528"/>
    </location>
</feature>
<comment type="caution">
    <text evidence="11">The sequence shown here is derived from an EMBL/GenBank/DDBJ whole genome shotgun (WGS) entry which is preliminary data.</text>
</comment>
<keyword evidence="12" id="KW-1185">Reference proteome</keyword>
<dbReference type="InterPro" id="IPR008984">
    <property type="entry name" value="SMAD_FHA_dom_sf"/>
</dbReference>
<evidence type="ECO:0000313" key="11">
    <source>
        <dbReference type="EMBL" id="KAF0977884.1"/>
    </source>
</evidence>
<evidence type="ECO:0000256" key="5">
    <source>
        <dbReference type="ARBA" id="ARBA00023204"/>
    </source>
</evidence>
<dbReference type="InterPro" id="IPR040227">
    <property type="entry name" value="Nibrin-rel"/>
</dbReference>
<dbReference type="PANTHER" id="PTHR12162">
    <property type="entry name" value="NIBRIN-RELATED"/>
    <property type="match status" value="1"/>
</dbReference>
<dbReference type="InterPro" id="IPR000253">
    <property type="entry name" value="FHA_dom"/>
</dbReference>
<name>A0A6A5BUE5_NAEFO</name>
<evidence type="ECO:0000256" key="2">
    <source>
        <dbReference type="ARBA" id="ARBA00004286"/>
    </source>
</evidence>
<dbReference type="OMA" id="AMANDEC"/>
<evidence type="ECO:0000256" key="9">
    <source>
        <dbReference type="SAM" id="MobiDB-lite"/>
    </source>
</evidence>
<dbReference type="Pfam" id="PF00533">
    <property type="entry name" value="BRCT"/>
    <property type="match status" value="1"/>
</dbReference>
<dbReference type="GO" id="GO:0007095">
    <property type="term" value="P:mitotic G2 DNA damage checkpoint signaling"/>
    <property type="evidence" value="ECO:0007669"/>
    <property type="project" value="InterPro"/>
</dbReference>
<dbReference type="Gene3D" id="3.40.50.10980">
    <property type="entry name" value="Nibrin, BRCT2 domain"/>
    <property type="match status" value="1"/>
</dbReference>
<dbReference type="GO" id="GO:0005694">
    <property type="term" value="C:chromosome"/>
    <property type="evidence" value="ECO:0007669"/>
    <property type="project" value="UniProtKB-SubCell"/>
</dbReference>
<evidence type="ECO:0000256" key="6">
    <source>
        <dbReference type="ARBA" id="ARBA00023242"/>
    </source>
</evidence>
<feature type="region of interest" description="Disordered" evidence="9">
    <location>
        <begin position="502"/>
        <end position="560"/>
    </location>
</feature>
<dbReference type="GO" id="GO:0000724">
    <property type="term" value="P:double-strand break repair via homologous recombination"/>
    <property type="evidence" value="ECO:0007669"/>
    <property type="project" value="TreeGrafter"/>
</dbReference>
<dbReference type="PROSITE" id="PS50006">
    <property type="entry name" value="FHA_DOMAIN"/>
    <property type="match status" value="1"/>
</dbReference>
<dbReference type="InterPro" id="IPR043014">
    <property type="entry name" value="Nibrin_BRCT2_sf"/>
</dbReference>
<reference evidence="11 12" key="1">
    <citation type="journal article" date="2019" name="Sci. Rep.">
        <title>Nanopore sequencing improves the draft genome of the human pathogenic amoeba Naegleria fowleri.</title>
        <authorList>
            <person name="Liechti N."/>
            <person name="Schurch N."/>
            <person name="Bruggmann R."/>
            <person name="Wittwer M."/>
        </authorList>
    </citation>
    <scope>NUCLEOTIDE SEQUENCE [LARGE SCALE GENOMIC DNA]</scope>
    <source>
        <strain evidence="11 12">ATCC 30894</strain>
    </source>
</reference>
<evidence type="ECO:0000259" key="10">
    <source>
        <dbReference type="PROSITE" id="PS50006"/>
    </source>
</evidence>
<comment type="subcellular location">
    <subcellularLocation>
        <location evidence="2">Chromosome</location>
    </subcellularLocation>
    <subcellularLocation>
        <location evidence="1">Nucleus</location>
    </subcellularLocation>
</comment>
<dbReference type="VEuPathDB" id="AmoebaDB:NfTy_059670"/>
<dbReference type="OrthoDB" id="552194at2759"/>
<gene>
    <name evidence="11" type="ORF">FDP41_003206</name>
</gene>
<dbReference type="PANTHER" id="PTHR12162:SF0">
    <property type="entry name" value="NIBRIN"/>
    <property type="match status" value="1"/>
</dbReference>
<accession>A0A6A5BUE5</accession>
<dbReference type="GO" id="GO:0030870">
    <property type="term" value="C:Mre11 complex"/>
    <property type="evidence" value="ECO:0007669"/>
    <property type="project" value="InterPro"/>
</dbReference>
<keyword evidence="3" id="KW-0158">Chromosome</keyword>
<dbReference type="GO" id="GO:0003684">
    <property type="term" value="F:damaged DNA binding"/>
    <property type="evidence" value="ECO:0007669"/>
    <property type="project" value="TreeGrafter"/>
</dbReference>
<dbReference type="EMBL" id="VFQX01000033">
    <property type="protein sequence ID" value="KAF0977884.1"/>
    <property type="molecule type" value="Genomic_DNA"/>
</dbReference>
<dbReference type="InterPro" id="IPR001357">
    <property type="entry name" value="BRCT_dom"/>
</dbReference>
<keyword evidence="7" id="KW-0131">Cell cycle</keyword>
<evidence type="ECO:0000256" key="7">
    <source>
        <dbReference type="ARBA" id="ARBA00023306"/>
    </source>
</evidence>
<feature type="compositionally biased region" description="Acidic residues" evidence="9">
    <location>
        <begin position="368"/>
        <end position="377"/>
    </location>
</feature>
<feature type="domain" description="FHA" evidence="10">
    <location>
        <begin position="27"/>
        <end position="89"/>
    </location>
</feature>
<evidence type="ECO:0000256" key="3">
    <source>
        <dbReference type="ARBA" id="ARBA00022454"/>
    </source>
</evidence>
<feature type="region of interest" description="Disordered" evidence="9">
    <location>
        <begin position="361"/>
        <end position="456"/>
    </location>
</feature>
<dbReference type="RefSeq" id="XP_044562597.1">
    <property type="nucleotide sequence ID" value="XM_044706485.1"/>
</dbReference>
<evidence type="ECO:0000313" key="12">
    <source>
        <dbReference type="Proteomes" id="UP000444721"/>
    </source>
</evidence>
<comment type="similarity">
    <text evidence="8">Belongs to the Nibrin family.</text>
</comment>
<evidence type="ECO:0000256" key="1">
    <source>
        <dbReference type="ARBA" id="ARBA00004123"/>
    </source>
</evidence>
<dbReference type="AlphaFoldDB" id="A0A6A5BUE5"/>
<protein>
    <recommendedName>
        <fullName evidence="10">FHA domain-containing protein</fullName>
    </recommendedName>
</protein>
<dbReference type="GeneID" id="68110424"/>
<keyword evidence="6" id="KW-0539">Nucleus</keyword>
<dbReference type="Proteomes" id="UP000444721">
    <property type="component" value="Unassembled WGS sequence"/>
</dbReference>
<dbReference type="CDD" id="cd22667">
    <property type="entry name" value="FHA_NBN"/>
    <property type="match status" value="1"/>
</dbReference>
<dbReference type="Gene3D" id="3.40.50.10190">
    <property type="entry name" value="BRCT domain"/>
    <property type="match status" value="1"/>
</dbReference>
<dbReference type="Pfam" id="PF00498">
    <property type="entry name" value="FHA"/>
    <property type="match status" value="1"/>
</dbReference>
<organism evidence="11 12">
    <name type="scientific">Naegleria fowleri</name>
    <name type="common">Brain eating amoeba</name>
    <dbReference type="NCBI Taxonomy" id="5763"/>
    <lineage>
        <taxon>Eukaryota</taxon>
        <taxon>Discoba</taxon>
        <taxon>Heterolobosea</taxon>
        <taxon>Tetramitia</taxon>
        <taxon>Eutetramitia</taxon>
        <taxon>Vahlkampfiidae</taxon>
        <taxon>Naegleria</taxon>
    </lineage>
</organism>
<dbReference type="VEuPathDB" id="AmoebaDB:FDP41_003206"/>
<dbReference type="SUPFAM" id="SSF52113">
    <property type="entry name" value="BRCT domain"/>
    <property type="match status" value="1"/>
</dbReference>